<evidence type="ECO:0008006" key="4">
    <source>
        <dbReference type="Google" id="ProtNLM"/>
    </source>
</evidence>
<comment type="similarity">
    <text evidence="1">Belongs to the TIP41 family.</text>
</comment>
<dbReference type="Proteomes" id="UP000030671">
    <property type="component" value="Unassembled WGS sequence"/>
</dbReference>
<protein>
    <recommendedName>
        <fullName evidence="4">Type 2A phosphatase activator TIP41</fullName>
    </recommendedName>
</protein>
<dbReference type="RefSeq" id="XP_009543441.1">
    <property type="nucleotide sequence ID" value="XM_009545146.1"/>
</dbReference>
<dbReference type="EMBL" id="KI925456">
    <property type="protein sequence ID" value="ETW83674.1"/>
    <property type="molecule type" value="Genomic_DNA"/>
</dbReference>
<dbReference type="FunCoup" id="W4KD55">
    <property type="interactions" value="533"/>
</dbReference>
<dbReference type="InParanoid" id="W4KD55"/>
<organism evidence="2 3">
    <name type="scientific">Heterobasidion irregulare (strain TC 32-1)</name>
    <dbReference type="NCBI Taxonomy" id="747525"/>
    <lineage>
        <taxon>Eukaryota</taxon>
        <taxon>Fungi</taxon>
        <taxon>Dikarya</taxon>
        <taxon>Basidiomycota</taxon>
        <taxon>Agaricomycotina</taxon>
        <taxon>Agaricomycetes</taxon>
        <taxon>Russulales</taxon>
        <taxon>Bondarzewiaceae</taxon>
        <taxon>Heterobasidion</taxon>
        <taxon>Heterobasidion annosum species complex</taxon>
    </lineage>
</organism>
<proteinExistence type="inferred from homology"/>
<dbReference type="OrthoDB" id="10253878at2759"/>
<reference evidence="2 3" key="1">
    <citation type="journal article" date="2012" name="New Phytol.">
        <title>Insight into trade-off between wood decay and parasitism from the genome of a fungal forest pathogen.</title>
        <authorList>
            <person name="Olson A."/>
            <person name="Aerts A."/>
            <person name="Asiegbu F."/>
            <person name="Belbahri L."/>
            <person name="Bouzid O."/>
            <person name="Broberg A."/>
            <person name="Canback B."/>
            <person name="Coutinho P.M."/>
            <person name="Cullen D."/>
            <person name="Dalman K."/>
            <person name="Deflorio G."/>
            <person name="van Diepen L.T."/>
            <person name="Dunand C."/>
            <person name="Duplessis S."/>
            <person name="Durling M."/>
            <person name="Gonthier P."/>
            <person name="Grimwood J."/>
            <person name="Fossdal C.G."/>
            <person name="Hansson D."/>
            <person name="Henrissat B."/>
            <person name="Hietala A."/>
            <person name="Himmelstrand K."/>
            <person name="Hoffmeister D."/>
            <person name="Hogberg N."/>
            <person name="James T.Y."/>
            <person name="Karlsson M."/>
            <person name="Kohler A."/>
            <person name="Kues U."/>
            <person name="Lee Y.H."/>
            <person name="Lin Y.C."/>
            <person name="Lind M."/>
            <person name="Lindquist E."/>
            <person name="Lombard V."/>
            <person name="Lucas S."/>
            <person name="Lunden K."/>
            <person name="Morin E."/>
            <person name="Murat C."/>
            <person name="Park J."/>
            <person name="Raffaello T."/>
            <person name="Rouze P."/>
            <person name="Salamov A."/>
            <person name="Schmutz J."/>
            <person name="Solheim H."/>
            <person name="Stahlberg J."/>
            <person name="Velez H."/>
            <person name="de Vries R.P."/>
            <person name="Wiebenga A."/>
            <person name="Woodward S."/>
            <person name="Yakovlev I."/>
            <person name="Garbelotto M."/>
            <person name="Martin F."/>
            <person name="Grigoriev I.V."/>
            <person name="Stenlid J."/>
        </authorList>
    </citation>
    <scope>NUCLEOTIDE SEQUENCE [LARGE SCALE GENOMIC DNA]</scope>
    <source>
        <strain evidence="2 3">TC 32-1</strain>
    </source>
</reference>
<name>W4KD55_HETIT</name>
<dbReference type="InterPro" id="IPR051330">
    <property type="entry name" value="Phosphatase_reg/MetRdx"/>
</dbReference>
<gene>
    <name evidence="2" type="ORF">HETIRDRAFT_314591</name>
</gene>
<dbReference type="GO" id="GO:0005829">
    <property type="term" value="C:cytosol"/>
    <property type="evidence" value="ECO:0007669"/>
    <property type="project" value="TreeGrafter"/>
</dbReference>
<evidence type="ECO:0000313" key="3">
    <source>
        <dbReference type="Proteomes" id="UP000030671"/>
    </source>
</evidence>
<dbReference type="HOGENOM" id="CLU_039187_0_1_1"/>
<dbReference type="GO" id="GO:0031929">
    <property type="term" value="P:TOR signaling"/>
    <property type="evidence" value="ECO:0007669"/>
    <property type="project" value="TreeGrafter"/>
</dbReference>
<dbReference type="InterPro" id="IPR007303">
    <property type="entry name" value="TIP41-like"/>
</dbReference>
<keyword evidence="3" id="KW-1185">Reference proteome</keyword>
<dbReference type="Pfam" id="PF04176">
    <property type="entry name" value="TIP41"/>
    <property type="match status" value="1"/>
</dbReference>
<sequence>MASAVMVPVHNLSESPNTRTIEIFDWSITASASPISNAAECDALQAALGFPLPEMTFGSNRLELEHRPSGWKYVFGTEQALKGVKNGELGEGDGGVKVGYADAWLQSRTDPNSQLPLPKTVPTKPYDWTYTTTYAGHSEGASSSEVAWKEENLENTAHGIPIAELTRPDPILFYAEIPLFEDELHDNGASHLLVRIRVMPTCIFILSRFILRVDNVLFRTYDTRIYHSFSSSPPLLVRECSGWEAPYDRVKRVRGMSFTAARLGMFLT</sequence>
<dbReference type="GeneID" id="20670142"/>
<dbReference type="STRING" id="747525.W4KD55"/>
<dbReference type="AlphaFoldDB" id="W4KD55"/>
<evidence type="ECO:0000313" key="2">
    <source>
        <dbReference type="EMBL" id="ETW83674.1"/>
    </source>
</evidence>
<dbReference type="PANTHER" id="PTHR21021:SF16">
    <property type="entry name" value="TIP41-LIKE PROTEIN"/>
    <property type="match status" value="1"/>
</dbReference>
<evidence type="ECO:0000256" key="1">
    <source>
        <dbReference type="ARBA" id="ARBA00006658"/>
    </source>
</evidence>
<accession>W4KD55</accession>
<dbReference type="PANTHER" id="PTHR21021">
    <property type="entry name" value="GAF/PUTATIVE CYTOSKELETAL PROTEIN"/>
    <property type="match status" value="1"/>
</dbReference>
<dbReference type="KEGG" id="hir:HETIRDRAFT_314591"/>
<dbReference type="eggNOG" id="KOG3224">
    <property type="taxonomic scope" value="Eukaryota"/>
</dbReference>